<comment type="caution">
    <text evidence="2">The sequence shown here is derived from an EMBL/GenBank/DDBJ whole genome shotgun (WGS) entry which is preliminary data.</text>
</comment>
<dbReference type="Proteomes" id="UP000233766">
    <property type="component" value="Unassembled WGS sequence"/>
</dbReference>
<gene>
    <name evidence="2" type="ORF">ATK86_7494</name>
</gene>
<accession>A0A2N3V4M9</accession>
<dbReference type="GO" id="GO:0016747">
    <property type="term" value="F:acyltransferase activity, transferring groups other than amino-acyl groups"/>
    <property type="evidence" value="ECO:0007669"/>
    <property type="project" value="InterPro"/>
</dbReference>
<dbReference type="RefSeq" id="WP_101469211.1">
    <property type="nucleotide sequence ID" value="NZ_PJMW01000004.1"/>
</dbReference>
<feature type="domain" description="N-acetyltransferase" evidence="1">
    <location>
        <begin position="8"/>
        <end position="160"/>
    </location>
</feature>
<dbReference type="Pfam" id="PF13302">
    <property type="entry name" value="Acetyltransf_3"/>
    <property type="match status" value="1"/>
</dbReference>
<sequence length="177" mass="19290">MRTVSLILATENDMKGVATWIGHPEILRWLGDTFKVTTPSRDRSELDGQRRGHVRTVQLVVRDQDRAQPPVAYACAAVYGTPAPGTVVGATQPEDAEYTAPFHASVMYAVRRDCWEDRIGTALVPALLEHAELAEVAVFLAGIDSENGGSRKVAEAAGFVAEPDAPATGHRMYRFTR</sequence>
<organism evidence="2 3">
    <name type="scientific">Nocardia fluminea</name>
    <dbReference type="NCBI Taxonomy" id="134984"/>
    <lineage>
        <taxon>Bacteria</taxon>
        <taxon>Bacillati</taxon>
        <taxon>Actinomycetota</taxon>
        <taxon>Actinomycetes</taxon>
        <taxon>Mycobacteriales</taxon>
        <taxon>Nocardiaceae</taxon>
        <taxon>Nocardia</taxon>
    </lineage>
</organism>
<proteinExistence type="predicted"/>
<name>A0A2N3V4M9_9NOCA</name>
<dbReference type="AlphaFoldDB" id="A0A2N3V4M9"/>
<keyword evidence="2" id="KW-0808">Transferase</keyword>
<dbReference type="Gene3D" id="3.40.630.30">
    <property type="match status" value="1"/>
</dbReference>
<evidence type="ECO:0000259" key="1">
    <source>
        <dbReference type="Pfam" id="PF13302"/>
    </source>
</evidence>
<keyword evidence="3" id="KW-1185">Reference proteome</keyword>
<evidence type="ECO:0000313" key="3">
    <source>
        <dbReference type="Proteomes" id="UP000233766"/>
    </source>
</evidence>
<dbReference type="SUPFAM" id="SSF55729">
    <property type="entry name" value="Acyl-CoA N-acyltransferases (Nat)"/>
    <property type="match status" value="1"/>
</dbReference>
<dbReference type="InterPro" id="IPR016181">
    <property type="entry name" value="Acyl_CoA_acyltransferase"/>
</dbReference>
<evidence type="ECO:0000313" key="2">
    <source>
        <dbReference type="EMBL" id="PKV76561.1"/>
    </source>
</evidence>
<dbReference type="OrthoDB" id="5179709at2"/>
<dbReference type="InterPro" id="IPR000182">
    <property type="entry name" value="GNAT_dom"/>
</dbReference>
<protein>
    <submittedName>
        <fullName evidence="2">Acetyltransferase (GNAT) family protein</fullName>
    </submittedName>
</protein>
<dbReference type="EMBL" id="PJMW01000004">
    <property type="protein sequence ID" value="PKV76561.1"/>
    <property type="molecule type" value="Genomic_DNA"/>
</dbReference>
<reference evidence="2 3" key="1">
    <citation type="submission" date="2017-12" db="EMBL/GenBank/DDBJ databases">
        <title>Sequencing the genomes of 1000 Actinobacteria strains.</title>
        <authorList>
            <person name="Klenk H.-P."/>
        </authorList>
    </citation>
    <scope>NUCLEOTIDE SEQUENCE [LARGE SCALE GENOMIC DNA]</scope>
    <source>
        <strain evidence="2 3">DSM 44489</strain>
    </source>
</reference>